<feature type="transmembrane region" description="Helical" evidence="2">
    <location>
        <begin position="258"/>
        <end position="278"/>
    </location>
</feature>
<proteinExistence type="predicted"/>
<dbReference type="InterPro" id="IPR018830">
    <property type="entry name" value="DUF2434"/>
</dbReference>
<reference evidence="3 4" key="1">
    <citation type="submission" date="2017-12" db="EMBL/GenBank/DDBJ databases">
        <authorList>
            <consortium name="DOE Joint Genome Institute"/>
            <person name="Haridas S."/>
            <person name="Kjaerbolling I."/>
            <person name="Vesth T.C."/>
            <person name="Frisvad J.C."/>
            <person name="Nybo J.L."/>
            <person name="Theobald S."/>
            <person name="Kuo A."/>
            <person name="Bowyer P."/>
            <person name="Matsuda Y."/>
            <person name="Mondo S."/>
            <person name="Lyhne E.K."/>
            <person name="Kogle M.E."/>
            <person name="Clum A."/>
            <person name="Lipzen A."/>
            <person name="Salamov A."/>
            <person name="Ngan C.Y."/>
            <person name="Daum C."/>
            <person name="Chiniquy J."/>
            <person name="Barry K."/>
            <person name="LaButti K."/>
            <person name="Simmons B.A."/>
            <person name="Magnuson J.K."/>
            <person name="Mortensen U.H."/>
            <person name="Larsen T.O."/>
            <person name="Grigoriev I.V."/>
            <person name="Baker S.E."/>
            <person name="Andersen M.R."/>
            <person name="Nordberg H.P."/>
            <person name="Cantor M.N."/>
            <person name="Hua S.X."/>
        </authorList>
    </citation>
    <scope>NUCLEOTIDE SEQUENCE [LARGE SCALE GENOMIC DNA]</scope>
    <source>
        <strain evidence="3 4">CBS 102.13</strain>
    </source>
</reference>
<dbReference type="AlphaFoldDB" id="A0A2I2FJN7"/>
<gene>
    <name evidence="3" type="ORF">BDW47DRAFT_134608</name>
</gene>
<sequence length="534" mass="59895">MTLLYIRGRTPFPPGANATDVIINQVHFNRAELDHYNYTLYSNGTLSNGTECYLVFNQWRPHLTPANGTFVNGTSCYSPVNDIGHHASTGLVFAILFVASIFFSGLNLRKHGRQYLPVDRRWNIIGRRWKWYWLMALAACGTISCFMSVDVDRDYLQHTPLILQSVFYTVLTPLCMAAVWEGVRHWGSWQERQIFDRDPYAFQTRSTREYQEFLLPILFYLCTIVTFFLTVLRSWSAIEMQRSPHQQSHTAKPMATDTRWHAAGFTALAGTLLICYSLEHSIYRYKAPPTTPSSILKFYVRSAPSQYLVALALLGIKVGYAIAGAYIWDVSPLRYDVPSGYLYGLGYTPALLIIALFNICGFCELNEDRALLANRDVFETALADDVGIPGKRPPWWRKDRLRAIAREIIPYSSSPRTDHDDMTRFVELGIIKPHPQEEGESLQEDAKQEVKEEGKEGDGNVGAGGGAVDCPPRVTVRSTSETTTSTTLAPTPSSSSNSGLGLTTHRMEYVVQPGNGDVVSEEGTGGVWSGVERR</sequence>
<feature type="transmembrane region" description="Helical" evidence="2">
    <location>
        <begin position="307"/>
        <end position="328"/>
    </location>
</feature>
<keyword evidence="2" id="KW-0472">Membrane</keyword>
<keyword evidence="4" id="KW-1185">Reference proteome</keyword>
<keyword evidence="2" id="KW-0812">Transmembrane</keyword>
<feature type="compositionally biased region" description="Basic and acidic residues" evidence="1">
    <location>
        <begin position="444"/>
        <end position="458"/>
    </location>
</feature>
<evidence type="ECO:0000256" key="2">
    <source>
        <dbReference type="SAM" id="Phobius"/>
    </source>
</evidence>
<feature type="transmembrane region" description="Helical" evidence="2">
    <location>
        <begin position="213"/>
        <end position="238"/>
    </location>
</feature>
<feature type="transmembrane region" description="Helical" evidence="2">
    <location>
        <begin position="129"/>
        <end position="149"/>
    </location>
</feature>
<dbReference type="EMBL" id="KZ559123">
    <property type="protein sequence ID" value="PLB40841.1"/>
    <property type="molecule type" value="Genomic_DNA"/>
</dbReference>
<feature type="transmembrane region" description="Helical" evidence="2">
    <location>
        <begin position="87"/>
        <end position="108"/>
    </location>
</feature>
<evidence type="ECO:0000313" key="3">
    <source>
        <dbReference type="EMBL" id="PLB40841.1"/>
    </source>
</evidence>
<feature type="region of interest" description="Disordered" evidence="1">
    <location>
        <begin position="432"/>
        <end position="534"/>
    </location>
</feature>
<dbReference type="Proteomes" id="UP000234585">
    <property type="component" value="Unassembled WGS sequence"/>
</dbReference>
<dbReference type="RefSeq" id="XP_024674853.1">
    <property type="nucleotide sequence ID" value="XM_024818131.1"/>
</dbReference>
<feature type="transmembrane region" description="Helical" evidence="2">
    <location>
        <begin position="161"/>
        <end position="183"/>
    </location>
</feature>
<feature type="transmembrane region" description="Helical" evidence="2">
    <location>
        <begin position="340"/>
        <end position="365"/>
    </location>
</feature>
<organism evidence="3 4">
    <name type="scientific">Aspergillus candidus</name>
    <dbReference type="NCBI Taxonomy" id="41067"/>
    <lineage>
        <taxon>Eukaryota</taxon>
        <taxon>Fungi</taxon>
        <taxon>Dikarya</taxon>
        <taxon>Ascomycota</taxon>
        <taxon>Pezizomycotina</taxon>
        <taxon>Eurotiomycetes</taxon>
        <taxon>Eurotiomycetidae</taxon>
        <taxon>Eurotiales</taxon>
        <taxon>Aspergillaceae</taxon>
        <taxon>Aspergillus</taxon>
        <taxon>Aspergillus subgen. Circumdati</taxon>
    </lineage>
</organism>
<evidence type="ECO:0000256" key="1">
    <source>
        <dbReference type="SAM" id="MobiDB-lite"/>
    </source>
</evidence>
<keyword evidence="2" id="KW-1133">Transmembrane helix</keyword>
<dbReference type="GeneID" id="36525291"/>
<dbReference type="STRING" id="41067.A0A2I2FJN7"/>
<accession>A0A2I2FJN7</accession>
<dbReference type="Pfam" id="PF10361">
    <property type="entry name" value="DUF2434"/>
    <property type="match status" value="1"/>
</dbReference>
<feature type="compositionally biased region" description="Low complexity" evidence="1">
    <location>
        <begin position="478"/>
        <end position="504"/>
    </location>
</feature>
<evidence type="ECO:0000313" key="4">
    <source>
        <dbReference type="Proteomes" id="UP000234585"/>
    </source>
</evidence>
<protein>
    <submittedName>
        <fullName evidence="3">Uncharacterized protein</fullName>
    </submittedName>
</protein>
<name>A0A2I2FJN7_ASPCN</name>
<dbReference type="OrthoDB" id="5308502at2759"/>